<reference evidence="1" key="1">
    <citation type="submission" date="2022-07" db="EMBL/GenBank/DDBJ databases">
        <title>Chromosome-level genome of Muraenolepis orangiensis.</title>
        <authorList>
            <person name="Kim J."/>
        </authorList>
    </citation>
    <scope>NUCLEOTIDE SEQUENCE</scope>
    <source>
        <strain evidence="1">KU_S4_2022</strain>
        <tissue evidence="1">Muscle</tissue>
    </source>
</reference>
<keyword evidence="2" id="KW-1185">Reference proteome</keyword>
<gene>
    <name evidence="1" type="ORF">NHX12_006273</name>
</gene>
<dbReference type="EMBL" id="JANIIK010000112">
    <property type="protein sequence ID" value="KAJ3593940.1"/>
    <property type="molecule type" value="Genomic_DNA"/>
</dbReference>
<evidence type="ECO:0000313" key="1">
    <source>
        <dbReference type="EMBL" id="KAJ3593940.1"/>
    </source>
</evidence>
<sequence>MSPSLTGIRPCEGVGDVMVQGLWNGPQEVPVWSEVLGVVVEVPGVPAEVSAVAVEPEVEVPWMVVEEPEGQVHCGVVIDEEEWVVFRGILAQTTSPRPRWNISIHSV</sequence>
<evidence type="ECO:0000313" key="2">
    <source>
        <dbReference type="Proteomes" id="UP001148018"/>
    </source>
</evidence>
<comment type="caution">
    <text evidence="1">The sequence shown here is derived from an EMBL/GenBank/DDBJ whole genome shotgun (WGS) entry which is preliminary data.</text>
</comment>
<dbReference type="AlphaFoldDB" id="A0A9Q0DS84"/>
<dbReference type="Proteomes" id="UP001148018">
    <property type="component" value="Unassembled WGS sequence"/>
</dbReference>
<organism evidence="1 2">
    <name type="scientific">Muraenolepis orangiensis</name>
    <name type="common">Patagonian moray cod</name>
    <dbReference type="NCBI Taxonomy" id="630683"/>
    <lineage>
        <taxon>Eukaryota</taxon>
        <taxon>Metazoa</taxon>
        <taxon>Chordata</taxon>
        <taxon>Craniata</taxon>
        <taxon>Vertebrata</taxon>
        <taxon>Euteleostomi</taxon>
        <taxon>Actinopterygii</taxon>
        <taxon>Neopterygii</taxon>
        <taxon>Teleostei</taxon>
        <taxon>Neoteleostei</taxon>
        <taxon>Acanthomorphata</taxon>
        <taxon>Zeiogadaria</taxon>
        <taxon>Gadariae</taxon>
        <taxon>Gadiformes</taxon>
        <taxon>Muraenolepidoidei</taxon>
        <taxon>Muraenolepididae</taxon>
        <taxon>Muraenolepis</taxon>
    </lineage>
</organism>
<accession>A0A9Q0DS84</accession>
<name>A0A9Q0DS84_9TELE</name>
<proteinExistence type="predicted"/>
<protein>
    <submittedName>
        <fullName evidence="1">Uncharacterized protein</fullName>
    </submittedName>
</protein>